<dbReference type="RefSeq" id="WP_052830484.1">
    <property type="nucleotide sequence ID" value="NZ_CP007142.1"/>
</dbReference>
<organism evidence="1 2">
    <name type="scientific">Gynuella sunshinyii YC6258</name>
    <dbReference type="NCBI Taxonomy" id="1445510"/>
    <lineage>
        <taxon>Bacteria</taxon>
        <taxon>Pseudomonadati</taxon>
        <taxon>Pseudomonadota</taxon>
        <taxon>Gammaproteobacteria</taxon>
        <taxon>Oceanospirillales</taxon>
        <taxon>Saccharospirillaceae</taxon>
        <taxon>Gynuella</taxon>
    </lineage>
</organism>
<proteinExistence type="predicted"/>
<name>A0A0C5VUF6_9GAMM</name>
<gene>
    <name evidence="1" type="ORF">YC6258_04916</name>
</gene>
<dbReference type="OrthoDB" id="338237at2"/>
<evidence type="ECO:0008006" key="3">
    <source>
        <dbReference type="Google" id="ProtNLM"/>
    </source>
</evidence>
<dbReference type="STRING" id="1445510.YC6258_04916"/>
<protein>
    <recommendedName>
        <fullName evidence="3">DUF1993 domain-containing protein</fullName>
    </recommendedName>
</protein>
<evidence type="ECO:0000313" key="1">
    <source>
        <dbReference type="EMBL" id="AJQ96948.1"/>
    </source>
</evidence>
<dbReference type="Gene3D" id="1.20.120.450">
    <property type="entry name" value="dinb family like domain"/>
    <property type="match status" value="1"/>
</dbReference>
<keyword evidence="2" id="KW-1185">Reference proteome</keyword>
<dbReference type="EMBL" id="CP007142">
    <property type="protein sequence ID" value="AJQ96948.1"/>
    <property type="molecule type" value="Genomic_DNA"/>
</dbReference>
<dbReference type="PANTHER" id="PTHR36922">
    <property type="entry name" value="BLL2446 PROTEIN"/>
    <property type="match status" value="1"/>
</dbReference>
<dbReference type="InterPro" id="IPR034660">
    <property type="entry name" value="DinB/YfiT-like"/>
</dbReference>
<evidence type="ECO:0000313" key="2">
    <source>
        <dbReference type="Proteomes" id="UP000032266"/>
    </source>
</evidence>
<reference evidence="1 2" key="1">
    <citation type="submission" date="2014-01" db="EMBL/GenBank/DDBJ databases">
        <title>Full genme sequencing of cellulolytic bacterium Gynuella sunshinyii YC6258T gen. nov., sp. nov.</title>
        <authorList>
            <person name="Khan H."/>
            <person name="Chung E.J."/>
            <person name="Chung Y.R."/>
        </authorList>
    </citation>
    <scope>NUCLEOTIDE SEQUENCE [LARGE SCALE GENOMIC DNA]</scope>
    <source>
        <strain evidence="1 2">YC6258</strain>
    </source>
</reference>
<dbReference type="PANTHER" id="PTHR36922:SF1">
    <property type="entry name" value="DUF1993 DOMAIN-CONTAINING PROTEIN"/>
    <property type="match status" value="1"/>
</dbReference>
<dbReference type="Pfam" id="PF09351">
    <property type="entry name" value="DUF1993"/>
    <property type="match status" value="1"/>
</dbReference>
<dbReference type="SUPFAM" id="SSF109854">
    <property type="entry name" value="DinB/YfiT-like putative metalloenzymes"/>
    <property type="match status" value="1"/>
</dbReference>
<accession>A0A0C5VUF6</accession>
<dbReference type="Proteomes" id="UP000032266">
    <property type="component" value="Chromosome"/>
</dbReference>
<sequence>MTFDCQLPLTAIISRMLTNTIGCLDKARAHAQQHDIEETDLLNARLSADMLPMQQQIEIVTTAVRGTLTRLLAAGPDCAEDPDYAVFNRGVGARFRPPASRFAELISDVTSVRDWLTTLSDSHSTAPPDTITVQMHGQARIFSRPDFIVHYFLPNFYFHLSMAYGILRHYGVALGKQDYEGMPVYQTTLIPS</sequence>
<dbReference type="HOGENOM" id="CLU_090929_1_0_6"/>
<dbReference type="KEGG" id="gsn:YC6258_04916"/>
<dbReference type="InterPro" id="IPR018531">
    <property type="entry name" value="DUF1993"/>
</dbReference>
<dbReference type="AlphaFoldDB" id="A0A0C5VUF6"/>